<keyword evidence="4" id="KW-1185">Reference proteome</keyword>
<gene>
    <name evidence="3" type="ORF">RT717_03245</name>
</gene>
<evidence type="ECO:0000313" key="3">
    <source>
        <dbReference type="EMBL" id="WOK07637.1"/>
    </source>
</evidence>
<sequence length="322" mass="35168">MWKRKNSVMSMWATGLLSLSVLAFTSCNKEGDENLGEGSMEIQVTDAPADNDGIEAVFVTVTNVKVDGQVVEGFEGPKTIDIMALQNGKTEVLATDRFTAKSYQNITLEIDSEMDEDGDMPGSYVEMSDGTKHKLASSAGEKSEYTFKGTSRVMADAKSTVVLDFDLRKFIRESDAGSASSFSFVSKSDLDGYLRFADEDNSGSVKGNYDGQIAADEKVIVYAYKKGSFNESQEAEEDASIQFKKAVASSEIHGALTKSFSFYFLEEGEYEFHFASYEENEAGEMELNGMIDAESETNVDLLNNVEIQAGVQLTLNVIANGI</sequence>
<proteinExistence type="predicted"/>
<evidence type="ECO:0000313" key="4">
    <source>
        <dbReference type="Proteomes" id="UP001302349"/>
    </source>
</evidence>
<feature type="chain" id="PRO_5046016629" evidence="1">
    <location>
        <begin position="24"/>
        <end position="322"/>
    </location>
</feature>
<reference evidence="3 4" key="1">
    <citation type="journal article" date="2023" name="Microbiol. Resour. Announc.">
        <title>Complete Genome Sequence of Imperialibacter roseus strain P4T.</title>
        <authorList>
            <person name="Tizabi D.R."/>
            <person name="Bachvaroff T."/>
            <person name="Hill R.T."/>
        </authorList>
    </citation>
    <scope>NUCLEOTIDE SEQUENCE [LARGE SCALE GENOMIC DNA]</scope>
    <source>
        <strain evidence="3 4">P4T</strain>
    </source>
</reference>
<dbReference type="Proteomes" id="UP001302349">
    <property type="component" value="Chromosome"/>
</dbReference>
<feature type="domain" description="DUF4382" evidence="2">
    <location>
        <begin position="38"/>
        <end position="174"/>
    </location>
</feature>
<keyword evidence="1" id="KW-0732">Signal</keyword>
<evidence type="ECO:0000259" key="2">
    <source>
        <dbReference type="Pfam" id="PF14321"/>
    </source>
</evidence>
<organism evidence="3 4">
    <name type="scientific">Imperialibacter roseus</name>
    <dbReference type="NCBI Taxonomy" id="1324217"/>
    <lineage>
        <taxon>Bacteria</taxon>
        <taxon>Pseudomonadati</taxon>
        <taxon>Bacteroidota</taxon>
        <taxon>Cytophagia</taxon>
        <taxon>Cytophagales</taxon>
        <taxon>Flammeovirgaceae</taxon>
        <taxon>Imperialibacter</taxon>
    </lineage>
</organism>
<dbReference type="InterPro" id="IPR025491">
    <property type="entry name" value="DUF4382"/>
</dbReference>
<dbReference type="Pfam" id="PF14321">
    <property type="entry name" value="DUF4382"/>
    <property type="match status" value="1"/>
</dbReference>
<dbReference type="RefSeq" id="WP_317490308.1">
    <property type="nucleotide sequence ID" value="NZ_CP136051.1"/>
</dbReference>
<dbReference type="EMBL" id="CP136051">
    <property type="protein sequence ID" value="WOK07637.1"/>
    <property type="molecule type" value="Genomic_DNA"/>
</dbReference>
<feature type="signal peptide" evidence="1">
    <location>
        <begin position="1"/>
        <end position="23"/>
    </location>
</feature>
<evidence type="ECO:0000256" key="1">
    <source>
        <dbReference type="SAM" id="SignalP"/>
    </source>
</evidence>
<name>A0ABZ0IRF5_9BACT</name>
<dbReference type="PROSITE" id="PS51257">
    <property type="entry name" value="PROKAR_LIPOPROTEIN"/>
    <property type="match status" value="1"/>
</dbReference>
<accession>A0ABZ0IRF5</accession>
<protein>
    <submittedName>
        <fullName evidence="3">DUF4382 domain-containing protein</fullName>
    </submittedName>
</protein>